<dbReference type="AlphaFoldDB" id="A0A4V2NXZ9"/>
<keyword evidence="2" id="KW-0325">Glycoprotein</keyword>
<protein>
    <submittedName>
        <fullName evidence="4">DUF3459 domain-containing protein</fullName>
    </submittedName>
</protein>
<dbReference type="GO" id="GO:0009313">
    <property type="term" value="P:oligosaccharide catabolic process"/>
    <property type="evidence" value="ECO:0007669"/>
    <property type="project" value="TreeGrafter"/>
</dbReference>
<evidence type="ECO:0000256" key="1">
    <source>
        <dbReference type="ARBA" id="ARBA00008061"/>
    </source>
</evidence>
<evidence type="ECO:0000313" key="5">
    <source>
        <dbReference type="Proteomes" id="UP000295453"/>
    </source>
</evidence>
<dbReference type="SMART" id="SM00642">
    <property type="entry name" value="Aamy"/>
    <property type="match status" value="1"/>
</dbReference>
<evidence type="ECO:0000313" key="4">
    <source>
        <dbReference type="EMBL" id="TCJ23222.1"/>
    </source>
</evidence>
<dbReference type="FunFam" id="3.90.400.10:FF:000001">
    <property type="entry name" value="Maltase A3, isoform A"/>
    <property type="match status" value="1"/>
</dbReference>
<dbReference type="EMBL" id="SJZJ01000018">
    <property type="protein sequence ID" value="TCJ23222.1"/>
    <property type="molecule type" value="Genomic_DNA"/>
</dbReference>
<dbReference type="OrthoDB" id="9043248at2"/>
<comment type="caution">
    <text evidence="4">The sequence shown here is derived from an EMBL/GenBank/DDBJ whole genome shotgun (WGS) entry which is preliminary data.</text>
</comment>
<dbReference type="Pfam" id="PF00128">
    <property type="entry name" value="Alpha-amylase"/>
    <property type="match status" value="1"/>
</dbReference>
<name>A0A4V2NXZ9_9ACTN</name>
<dbReference type="PANTHER" id="PTHR10357:SF179">
    <property type="entry name" value="NEUTRAL AND BASIC AMINO ACID TRANSPORT PROTEIN RBAT"/>
    <property type="match status" value="1"/>
</dbReference>
<sequence>MAPERGPWWADAVVYQVYIRSFADGDGDGLGDIAGLRARIPYLAELGIDAIWINPWYPSPQADAGYDVADYRDIEPAYGTLAEADLLIAEAHAAGIRVILDIVPNHTSDQHAWFQAALAGDEAARDRYLFRPGKGEAGELPPNNWESIFGGPAWRRTTDADGNPCEWYLHFFAPEQPDLNWENPEVRAEFEDVLRFWFDRGVDGFRIDVAHALIKEDGLPDAGDHDPSAPHAYEHPGFDRDGVHEIYRDWRRIADSYDPPRVFVAEAWVQSNERLARYLRPDELHTAFQFDFLRAPFDAGYMKEVVDDARAASALAGGTSTWVLSNHDVVRHVTRYARSQPDAMVESSWDRLRWPHEEADLDLGVRRARAAALFILGLPGTAYVYQGEELGLPEVEDVPDAARQDPTFLQADNGDVGRDGCRIPLPWGGEGAAHGFSPAGATAEPWLPQPANWSHFNAADQESDPGSVLHLYRRALRLRRAHLAGATGFAWVPTSDDVAAFRHGDVEVWLNTGSTPVALPAGEVLLASSPGAPAGFLAPDSAAWLRRS</sequence>
<dbReference type="SUPFAM" id="SSF51445">
    <property type="entry name" value="(Trans)glycosidases"/>
    <property type="match status" value="1"/>
</dbReference>
<dbReference type="InterPro" id="IPR006047">
    <property type="entry name" value="GH13_cat_dom"/>
</dbReference>
<accession>A0A4V2NXZ9</accession>
<dbReference type="Proteomes" id="UP000295453">
    <property type="component" value="Unassembled WGS sequence"/>
</dbReference>
<dbReference type="InterPro" id="IPR045857">
    <property type="entry name" value="O16G_dom_2"/>
</dbReference>
<reference evidence="4 5" key="1">
    <citation type="submission" date="2019-03" db="EMBL/GenBank/DDBJ databases">
        <authorList>
            <person name="Kim M.K.M."/>
        </authorList>
    </citation>
    <scope>NUCLEOTIDE SEQUENCE [LARGE SCALE GENOMIC DNA]</scope>
    <source>
        <strain evidence="4 5">18JY15-6</strain>
    </source>
</reference>
<dbReference type="PANTHER" id="PTHR10357">
    <property type="entry name" value="ALPHA-AMYLASE FAMILY MEMBER"/>
    <property type="match status" value="1"/>
</dbReference>
<dbReference type="Gene3D" id="3.20.20.80">
    <property type="entry name" value="Glycosidases"/>
    <property type="match status" value="2"/>
</dbReference>
<comment type="similarity">
    <text evidence="1">Belongs to the glycosyl hydrolase 13 family.</text>
</comment>
<dbReference type="GO" id="GO:0004556">
    <property type="term" value="F:alpha-amylase activity"/>
    <property type="evidence" value="ECO:0007669"/>
    <property type="project" value="TreeGrafter"/>
</dbReference>
<feature type="domain" description="Glycosyl hydrolase family 13 catalytic" evidence="3">
    <location>
        <begin position="16"/>
        <end position="422"/>
    </location>
</feature>
<evidence type="ECO:0000259" key="3">
    <source>
        <dbReference type="SMART" id="SM00642"/>
    </source>
</evidence>
<evidence type="ECO:0000256" key="2">
    <source>
        <dbReference type="ARBA" id="ARBA00023180"/>
    </source>
</evidence>
<dbReference type="CDD" id="cd11332">
    <property type="entry name" value="AmyAc_OligoGlu_TS"/>
    <property type="match status" value="1"/>
</dbReference>
<gene>
    <name evidence="4" type="ORF">EPD65_11500</name>
</gene>
<keyword evidence="5" id="KW-1185">Reference proteome</keyword>
<organism evidence="4 5">
    <name type="scientific">Nocardioides jejuensis</name>
    <dbReference type="NCBI Taxonomy" id="2502782"/>
    <lineage>
        <taxon>Bacteria</taxon>
        <taxon>Bacillati</taxon>
        <taxon>Actinomycetota</taxon>
        <taxon>Actinomycetes</taxon>
        <taxon>Propionibacteriales</taxon>
        <taxon>Nocardioidaceae</taxon>
        <taxon>Nocardioides</taxon>
    </lineage>
</organism>
<proteinExistence type="inferred from homology"/>
<dbReference type="InterPro" id="IPR017853">
    <property type="entry name" value="GH"/>
</dbReference>
<dbReference type="Gene3D" id="3.90.400.10">
    <property type="entry name" value="Oligo-1,6-glucosidase, Domain 2"/>
    <property type="match status" value="1"/>
</dbReference>